<dbReference type="InterPro" id="IPR041715">
    <property type="entry name" value="HisRS-like_core"/>
</dbReference>
<dbReference type="SUPFAM" id="SSF52954">
    <property type="entry name" value="Class II aaRS ABD-related"/>
    <property type="match status" value="1"/>
</dbReference>
<dbReference type="AlphaFoldDB" id="S7QL88"/>
<evidence type="ECO:0000259" key="9">
    <source>
        <dbReference type="PROSITE" id="PS50862"/>
    </source>
</evidence>
<dbReference type="GO" id="GO:0006427">
    <property type="term" value="P:histidyl-tRNA aminoacylation"/>
    <property type="evidence" value="ECO:0007669"/>
    <property type="project" value="TreeGrafter"/>
</dbReference>
<evidence type="ECO:0000256" key="3">
    <source>
        <dbReference type="ARBA" id="ARBA00022741"/>
    </source>
</evidence>
<gene>
    <name evidence="10" type="ORF">GLOTRDRAFT_31940</name>
</gene>
<evidence type="ECO:0000256" key="1">
    <source>
        <dbReference type="ARBA" id="ARBA00008226"/>
    </source>
</evidence>
<protein>
    <recommendedName>
        <fullName evidence="2">histidine--tRNA ligase</fullName>
        <ecNumber evidence="2">6.1.1.21</ecNumber>
    </recommendedName>
</protein>
<dbReference type="InterPro" id="IPR004154">
    <property type="entry name" value="Anticodon-bd"/>
</dbReference>
<dbReference type="EC" id="6.1.1.21" evidence="2"/>
<reference evidence="10 11" key="1">
    <citation type="journal article" date="2012" name="Science">
        <title>The Paleozoic origin of enzymatic lignin decomposition reconstructed from 31 fungal genomes.</title>
        <authorList>
            <person name="Floudas D."/>
            <person name="Binder M."/>
            <person name="Riley R."/>
            <person name="Barry K."/>
            <person name="Blanchette R.A."/>
            <person name="Henrissat B."/>
            <person name="Martinez A.T."/>
            <person name="Otillar R."/>
            <person name="Spatafora J.W."/>
            <person name="Yadav J.S."/>
            <person name="Aerts A."/>
            <person name="Benoit I."/>
            <person name="Boyd A."/>
            <person name="Carlson A."/>
            <person name="Copeland A."/>
            <person name="Coutinho P.M."/>
            <person name="de Vries R.P."/>
            <person name="Ferreira P."/>
            <person name="Findley K."/>
            <person name="Foster B."/>
            <person name="Gaskell J."/>
            <person name="Glotzer D."/>
            <person name="Gorecki P."/>
            <person name="Heitman J."/>
            <person name="Hesse C."/>
            <person name="Hori C."/>
            <person name="Igarashi K."/>
            <person name="Jurgens J.A."/>
            <person name="Kallen N."/>
            <person name="Kersten P."/>
            <person name="Kohler A."/>
            <person name="Kuees U."/>
            <person name="Kumar T.K.A."/>
            <person name="Kuo A."/>
            <person name="LaButti K."/>
            <person name="Larrondo L.F."/>
            <person name="Lindquist E."/>
            <person name="Ling A."/>
            <person name="Lombard V."/>
            <person name="Lucas S."/>
            <person name="Lundell T."/>
            <person name="Martin R."/>
            <person name="McLaughlin D.J."/>
            <person name="Morgenstern I."/>
            <person name="Morin E."/>
            <person name="Murat C."/>
            <person name="Nagy L.G."/>
            <person name="Nolan M."/>
            <person name="Ohm R.A."/>
            <person name="Patyshakuliyeva A."/>
            <person name="Rokas A."/>
            <person name="Ruiz-Duenas F.J."/>
            <person name="Sabat G."/>
            <person name="Salamov A."/>
            <person name="Samejima M."/>
            <person name="Schmutz J."/>
            <person name="Slot J.C."/>
            <person name="St John F."/>
            <person name="Stenlid J."/>
            <person name="Sun H."/>
            <person name="Sun S."/>
            <person name="Syed K."/>
            <person name="Tsang A."/>
            <person name="Wiebenga A."/>
            <person name="Young D."/>
            <person name="Pisabarro A."/>
            <person name="Eastwood D.C."/>
            <person name="Martin F."/>
            <person name="Cullen D."/>
            <person name="Grigoriev I.V."/>
            <person name="Hibbett D.S."/>
        </authorList>
    </citation>
    <scope>NUCLEOTIDE SEQUENCE [LARGE SCALE GENOMIC DNA]</scope>
    <source>
        <strain evidence="10 11">ATCC 11539</strain>
    </source>
</reference>
<comment type="similarity">
    <text evidence="1">Belongs to the class-II aminoacyl-tRNA synthetase family.</text>
</comment>
<dbReference type="InterPro" id="IPR045864">
    <property type="entry name" value="aa-tRNA-synth_II/BPL/LPL"/>
</dbReference>
<dbReference type="KEGG" id="gtr:GLOTRDRAFT_31940"/>
<dbReference type="GO" id="GO:0003723">
    <property type="term" value="F:RNA binding"/>
    <property type="evidence" value="ECO:0007669"/>
    <property type="project" value="TreeGrafter"/>
</dbReference>
<dbReference type="OrthoDB" id="1906957at2759"/>
<dbReference type="OMA" id="CGGGNFK"/>
<keyword evidence="3" id="KW-0547">Nucleotide-binding</keyword>
<dbReference type="Gene3D" id="3.40.50.800">
    <property type="entry name" value="Anticodon-binding domain"/>
    <property type="match status" value="1"/>
</dbReference>
<keyword evidence="10" id="KW-0030">Aminoacyl-tRNA synthetase</keyword>
<evidence type="ECO:0000256" key="7">
    <source>
        <dbReference type="SAM" id="Coils"/>
    </source>
</evidence>
<keyword evidence="7" id="KW-0175">Coiled coil</keyword>
<dbReference type="GO" id="GO:0005829">
    <property type="term" value="C:cytosol"/>
    <property type="evidence" value="ECO:0007669"/>
    <property type="project" value="TreeGrafter"/>
</dbReference>
<dbReference type="STRING" id="670483.S7QL88"/>
<dbReference type="InterPro" id="IPR006195">
    <property type="entry name" value="aa-tRNA-synth_II"/>
</dbReference>
<dbReference type="Gene3D" id="3.30.930.10">
    <property type="entry name" value="Bira Bifunctional Protein, Domain 2"/>
    <property type="match status" value="1"/>
</dbReference>
<dbReference type="GO" id="GO:0005524">
    <property type="term" value="F:ATP binding"/>
    <property type="evidence" value="ECO:0007669"/>
    <property type="project" value="UniProtKB-KW"/>
</dbReference>
<dbReference type="EMBL" id="KB469296">
    <property type="protein sequence ID" value="EPQ60073.1"/>
    <property type="molecule type" value="Genomic_DNA"/>
</dbReference>
<keyword evidence="5" id="KW-0648">Protein biosynthesis</keyword>
<dbReference type="GeneID" id="19305422"/>
<dbReference type="GO" id="GO:0004821">
    <property type="term" value="F:histidine-tRNA ligase activity"/>
    <property type="evidence" value="ECO:0007669"/>
    <property type="project" value="UniProtKB-EC"/>
</dbReference>
<dbReference type="PANTHER" id="PTHR11476:SF7">
    <property type="entry name" value="HISTIDINE--TRNA LIGASE"/>
    <property type="match status" value="1"/>
</dbReference>
<dbReference type="RefSeq" id="XP_007860284.1">
    <property type="nucleotide sequence ID" value="XM_007862093.1"/>
</dbReference>
<keyword evidence="11" id="KW-1185">Reference proteome</keyword>
<dbReference type="HOGENOM" id="CLU_025113_4_0_1"/>
<dbReference type="GO" id="GO:0005739">
    <property type="term" value="C:mitochondrion"/>
    <property type="evidence" value="ECO:0007669"/>
    <property type="project" value="TreeGrafter"/>
</dbReference>
<dbReference type="Pfam" id="PF03129">
    <property type="entry name" value="HGTP_anticodon"/>
    <property type="match status" value="1"/>
</dbReference>
<name>S7QL88_GLOTA</name>
<evidence type="ECO:0000256" key="8">
    <source>
        <dbReference type="SAM" id="MobiDB-lite"/>
    </source>
</evidence>
<feature type="coiled-coil region" evidence="7">
    <location>
        <begin position="3"/>
        <end position="57"/>
    </location>
</feature>
<feature type="region of interest" description="Disordered" evidence="8">
    <location>
        <begin position="371"/>
        <end position="409"/>
    </location>
</feature>
<dbReference type="PROSITE" id="PS50862">
    <property type="entry name" value="AA_TRNA_LIGASE_II"/>
    <property type="match status" value="1"/>
</dbReference>
<keyword evidence="4" id="KW-0067">ATP-binding</keyword>
<evidence type="ECO:0000256" key="5">
    <source>
        <dbReference type="ARBA" id="ARBA00022917"/>
    </source>
</evidence>
<keyword evidence="10" id="KW-0436">Ligase</keyword>
<evidence type="ECO:0000256" key="4">
    <source>
        <dbReference type="ARBA" id="ARBA00022840"/>
    </source>
</evidence>
<organism evidence="10 11">
    <name type="scientific">Gloeophyllum trabeum (strain ATCC 11539 / FP-39264 / Madison 617)</name>
    <name type="common">Brown rot fungus</name>
    <dbReference type="NCBI Taxonomy" id="670483"/>
    <lineage>
        <taxon>Eukaryota</taxon>
        <taxon>Fungi</taxon>
        <taxon>Dikarya</taxon>
        <taxon>Basidiomycota</taxon>
        <taxon>Agaricomycotina</taxon>
        <taxon>Agaricomycetes</taxon>
        <taxon>Gloeophyllales</taxon>
        <taxon>Gloeophyllaceae</taxon>
        <taxon>Gloeophyllum</taxon>
    </lineage>
</organism>
<proteinExistence type="inferred from homology"/>
<feature type="domain" description="Aminoacyl-transfer RNA synthetases class-II family profile" evidence="9">
    <location>
        <begin position="49"/>
        <end position="365"/>
    </location>
</feature>
<sequence>MNIESAQASLLNLEEEISKQTALVNELRTKNAETSALEEAKKKLGELKKTLALSKGAGGSKEGKKKERLLLKTAKGTRDYGPAEMHCKEHIERTVKAVFSLYGGSQLDTPVFERKDILTDKYGEDSKLIFDLMDQGGEQLALRYDHTVPLARWLAMQGNAASSTGQSKIWQVGKVYRRDNPVMSKGRMREFSQADFDISGVWDPMIPDAEIISLVATVCSRLDVGDFLIKMNHRKILDGIFEVCGVPPEKIRTISSAVDKLDKLPWAEVKKEMTVEKGLPEDIADKIGEYVKLKGGPALLEQLKADEVLMANKSAKQGAEEMTILFTLLRAYRCLEKVSFDMSLARGLDYYTGLIYEAVVEASAPPAFKSADALAGTSTPAPEKPKKKASPKSTDGSLEEEEEIDESQVGVGSIAAGGRYDNLVGSFVASAAGDEKKAAKGGLPCIGVSFGLDRVFAIVWPKWVERGVRTKDTLVYVMSAGDGLLEERIELVRELREAGIKADFLAKAKPKLPAQFLAGERDEVPFAVILGGEELAKGLVTVKEQRWELVPGQGKRKIESADKGTHVKREELIDWLKSRDGWKAWVAGES</sequence>
<dbReference type="FunFam" id="3.40.50.800:FF:000012">
    <property type="entry name" value="Histidine--tRNA ligase, cytoplasmic"/>
    <property type="match status" value="1"/>
</dbReference>
<dbReference type="Proteomes" id="UP000030669">
    <property type="component" value="Unassembled WGS sequence"/>
</dbReference>
<dbReference type="PANTHER" id="PTHR11476">
    <property type="entry name" value="HISTIDYL-TRNA SYNTHETASE"/>
    <property type="match status" value="1"/>
</dbReference>
<comment type="catalytic activity">
    <reaction evidence="6">
        <text>tRNA(His) + L-histidine + ATP = L-histidyl-tRNA(His) + AMP + diphosphate + H(+)</text>
        <dbReference type="Rhea" id="RHEA:17313"/>
        <dbReference type="Rhea" id="RHEA-COMP:9665"/>
        <dbReference type="Rhea" id="RHEA-COMP:9689"/>
        <dbReference type="ChEBI" id="CHEBI:15378"/>
        <dbReference type="ChEBI" id="CHEBI:30616"/>
        <dbReference type="ChEBI" id="CHEBI:33019"/>
        <dbReference type="ChEBI" id="CHEBI:57595"/>
        <dbReference type="ChEBI" id="CHEBI:78442"/>
        <dbReference type="ChEBI" id="CHEBI:78527"/>
        <dbReference type="ChEBI" id="CHEBI:456215"/>
        <dbReference type="EC" id="6.1.1.21"/>
    </reaction>
</comment>
<evidence type="ECO:0000313" key="10">
    <source>
        <dbReference type="EMBL" id="EPQ60073.1"/>
    </source>
</evidence>
<dbReference type="CDD" id="cd00773">
    <property type="entry name" value="HisRS-like_core"/>
    <property type="match status" value="1"/>
</dbReference>
<dbReference type="InterPro" id="IPR036621">
    <property type="entry name" value="Anticodon-bd_dom_sf"/>
</dbReference>
<dbReference type="SUPFAM" id="SSF55681">
    <property type="entry name" value="Class II aaRS and biotin synthetases"/>
    <property type="match status" value="1"/>
</dbReference>
<dbReference type="GO" id="GO:0032543">
    <property type="term" value="P:mitochondrial translation"/>
    <property type="evidence" value="ECO:0007669"/>
    <property type="project" value="TreeGrafter"/>
</dbReference>
<evidence type="ECO:0000313" key="11">
    <source>
        <dbReference type="Proteomes" id="UP000030669"/>
    </source>
</evidence>
<accession>S7QL88</accession>
<dbReference type="eggNOG" id="KOG1936">
    <property type="taxonomic scope" value="Eukaryota"/>
</dbReference>
<evidence type="ECO:0000256" key="2">
    <source>
        <dbReference type="ARBA" id="ARBA00012815"/>
    </source>
</evidence>
<evidence type="ECO:0000256" key="6">
    <source>
        <dbReference type="ARBA" id="ARBA00047639"/>
    </source>
</evidence>
<feature type="compositionally biased region" description="Acidic residues" evidence="8">
    <location>
        <begin position="397"/>
        <end position="406"/>
    </location>
</feature>
<dbReference type="Pfam" id="PF13393">
    <property type="entry name" value="tRNA-synt_His"/>
    <property type="match status" value="1"/>
</dbReference>